<keyword evidence="2" id="KW-1185">Reference proteome</keyword>
<organism evidence="1 2">
    <name type="scientific">Rickenella mellea</name>
    <dbReference type="NCBI Taxonomy" id="50990"/>
    <lineage>
        <taxon>Eukaryota</taxon>
        <taxon>Fungi</taxon>
        <taxon>Dikarya</taxon>
        <taxon>Basidiomycota</taxon>
        <taxon>Agaricomycotina</taxon>
        <taxon>Agaricomycetes</taxon>
        <taxon>Hymenochaetales</taxon>
        <taxon>Rickenellaceae</taxon>
        <taxon>Rickenella</taxon>
    </lineage>
</organism>
<evidence type="ECO:0000313" key="1">
    <source>
        <dbReference type="EMBL" id="TDL20470.1"/>
    </source>
</evidence>
<dbReference type="AlphaFoldDB" id="A0A4Y7Q102"/>
<dbReference type="EMBL" id="ML170188">
    <property type="protein sequence ID" value="TDL20470.1"/>
    <property type="molecule type" value="Genomic_DNA"/>
</dbReference>
<proteinExistence type="predicted"/>
<evidence type="ECO:0000313" key="2">
    <source>
        <dbReference type="Proteomes" id="UP000294933"/>
    </source>
</evidence>
<sequence>MAVAEPTLPGKRLIFHGPMQDCSHRRIHRRRRTFCWRTRSICKFLILVSYRCPKASNHPVPIDKVLGSTFLFPLWFNKNSLGEAAVKVNYL</sequence>
<dbReference type="VEuPathDB" id="FungiDB:BD410DRAFT_373052"/>
<reference evidence="1 2" key="1">
    <citation type="submission" date="2018-06" db="EMBL/GenBank/DDBJ databases">
        <title>A transcriptomic atlas of mushroom development highlights an independent origin of complex multicellularity.</title>
        <authorList>
            <consortium name="DOE Joint Genome Institute"/>
            <person name="Krizsan K."/>
            <person name="Almasi E."/>
            <person name="Merenyi Z."/>
            <person name="Sahu N."/>
            <person name="Viragh M."/>
            <person name="Koszo T."/>
            <person name="Mondo S."/>
            <person name="Kiss B."/>
            <person name="Balint B."/>
            <person name="Kues U."/>
            <person name="Barry K."/>
            <person name="Hegedus J.C."/>
            <person name="Henrissat B."/>
            <person name="Johnson J."/>
            <person name="Lipzen A."/>
            <person name="Ohm R."/>
            <person name="Nagy I."/>
            <person name="Pangilinan J."/>
            <person name="Yan J."/>
            <person name="Xiong Y."/>
            <person name="Grigoriev I.V."/>
            <person name="Hibbett D.S."/>
            <person name="Nagy L.G."/>
        </authorList>
    </citation>
    <scope>NUCLEOTIDE SEQUENCE [LARGE SCALE GENOMIC DNA]</scope>
    <source>
        <strain evidence="1 2">SZMC22713</strain>
    </source>
</reference>
<accession>A0A4Y7Q102</accession>
<name>A0A4Y7Q102_9AGAM</name>
<protein>
    <submittedName>
        <fullName evidence="1">Uncharacterized protein</fullName>
    </submittedName>
</protein>
<gene>
    <name evidence="1" type="ORF">BD410DRAFT_373052</name>
</gene>
<dbReference type="Proteomes" id="UP000294933">
    <property type="component" value="Unassembled WGS sequence"/>
</dbReference>